<protein>
    <submittedName>
        <fullName evidence="2">Uncharacterized protein</fullName>
    </submittedName>
</protein>
<organism evidence="2 3">
    <name type="scientific">Symbiodinium microadriaticum</name>
    <name type="common">Dinoflagellate</name>
    <name type="synonym">Zooxanthella microadriatica</name>
    <dbReference type="NCBI Taxonomy" id="2951"/>
    <lineage>
        <taxon>Eukaryota</taxon>
        <taxon>Sar</taxon>
        <taxon>Alveolata</taxon>
        <taxon>Dinophyceae</taxon>
        <taxon>Suessiales</taxon>
        <taxon>Symbiodiniaceae</taxon>
        <taxon>Symbiodinium</taxon>
    </lineage>
</organism>
<feature type="region of interest" description="Disordered" evidence="1">
    <location>
        <begin position="79"/>
        <end position="101"/>
    </location>
</feature>
<dbReference type="Proteomes" id="UP000186817">
    <property type="component" value="Unassembled WGS sequence"/>
</dbReference>
<comment type="caution">
    <text evidence="2">The sequence shown here is derived from an EMBL/GenBank/DDBJ whole genome shotgun (WGS) entry which is preliminary data.</text>
</comment>
<reference evidence="2 3" key="1">
    <citation type="submission" date="2016-02" db="EMBL/GenBank/DDBJ databases">
        <title>Genome analysis of coral dinoflagellate symbionts highlights evolutionary adaptations to a symbiotic lifestyle.</title>
        <authorList>
            <person name="Aranda M."/>
            <person name="Li Y."/>
            <person name="Liew Y.J."/>
            <person name="Baumgarten S."/>
            <person name="Simakov O."/>
            <person name="Wilson M."/>
            <person name="Piel J."/>
            <person name="Ashoor H."/>
            <person name="Bougouffa S."/>
            <person name="Bajic V.B."/>
            <person name="Ryu T."/>
            <person name="Ravasi T."/>
            <person name="Bayer T."/>
            <person name="Micklem G."/>
            <person name="Kim H."/>
            <person name="Bhak J."/>
            <person name="Lajeunesse T.C."/>
            <person name="Voolstra C.R."/>
        </authorList>
    </citation>
    <scope>NUCLEOTIDE SEQUENCE [LARGE SCALE GENOMIC DNA]</scope>
    <source>
        <strain evidence="2 3">CCMP2467</strain>
    </source>
</reference>
<evidence type="ECO:0000256" key="1">
    <source>
        <dbReference type="SAM" id="MobiDB-lite"/>
    </source>
</evidence>
<evidence type="ECO:0000313" key="2">
    <source>
        <dbReference type="EMBL" id="OLP97701.1"/>
    </source>
</evidence>
<dbReference type="AlphaFoldDB" id="A0A1Q9DRB1"/>
<evidence type="ECO:0000313" key="3">
    <source>
        <dbReference type="Proteomes" id="UP000186817"/>
    </source>
</evidence>
<sequence>MANTELFELSETVGVYGVKGATPAVGERSGQRPSHAKIYWPTGLVPRLCRSVTALARRGFREAIDLPWDLGHRRPHGRDDANVFRSFNPGALSPNPSALKP</sequence>
<proteinExistence type="predicted"/>
<accession>A0A1Q9DRB1</accession>
<gene>
    <name evidence="2" type="ORF">AK812_SmicGene19923</name>
</gene>
<name>A0A1Q9DRB1_SYMMI</name>
<keyword evidence="3" id="KW-1185">Reference proteome</keyword>
<dbReference type="EMBL" id="LSRX01000424">
    <property type="protein sequence ID" value="OLP97701.1"/>
    <property type="molecule type" value="Genomic_DNA"/>
</dbReference>